<evidence type="ECO:0000256" key="1">
    <source>
        <dbReference type="SAM" id="MobiDB-lite"/>
    </source>
</evidence>
<evidence type="ECO:0000313" key="2">
    <source>
        <dbReference type="EMBL" id="MEI5907885.1"/>
    </source>
</evidence>
<accession>A0ABU8HEU4</accession>
<dbReference type="EMBL" id="JBBAXC010000009">
    <property type="protein sequence ID" value="MEI5907885.1"/>
    <property type="molecule type" value="Genomic_DNA"/>
</dbReference>
<gene>
    <name evidence="2" type="ORF">WAK64_12550</name>
</gene>
<evidence type="ECO:0000313" key="3">
    <source>
        <dbReference type="Proteomes" id="UP001312865"/>
    </source>
</evidence>
<feature type="region of interest" description="Disordered" evidence="1">
    <location>
        <begin position="28"/>
        <end position="47"/>
    </location>
</feature>
<organism evidence="2 3">
    <name type="scientific">Bacillus spongiae</name>
    <dbReference type="NCBI Taxonomy" id="2683610"/>
    <lineage>
        <taxon>Bacteria</taxon>
        <taxon>Bacillati</taxon>
        <taxon>Bacillota</taxon>
        <taxon>Bacilli</taxon>
        <taxon>Bacillales</taxon>
        <taxon>Bacillaceae</taxon>
        <taxon>Bacillus</taxon>
    </lineage>
</organism>
<dbReference type="RefSeq" id="WP_336587318.1">
    <property type="nucleotide sequence ID" value="NZ_JBBAXC010000009.1"/>
</dbReference>
<reference evidence="2 3" key="1">
    <citation type="journal article" date="2018" name="J. Microbiol.">
        <title>Bacillus spongiae sp. nov., isolated from sponge of Jeju Island.</title>
        <authorList>
            <person name="Lee G.E."/>
            <person name="Im W.T."/>
            <person name="Park J.S."/>
        </authorList>
    </citation>
    <scope>NUCLEOTIDE SEQUENCE [LARGE SCALE GENOMIC DNA]</scope>
    <source>
        <strain evidence="2 3">135PIL107-10</strain>
    </source>
</reference>
<sequence>MKKKGIILILTVFFLITSAFYYHGAPSETKATQSPGSAQSTENTSTNEIIDSSSENYALADGTDSITSTDELVKADDINSLSTTSNKVNLMDSEKFADLAKIATKHNGILYGLESSDILFIEREDNEVIFVINLFHTKAALEYSDIQIDYFKEYISDFTDKGIIENIKLVEDTHGQIEAKFEIGGYSIYTDENYLHVIYDDYTVNN</sequence>
<protein>
    <submittedName>
        <fullName evidence="2">Uncharacterized protein</fullName>
    </submittedName>
</protein>
<dbReference type="Proteomes" id="UP001312865">
    <property type="component" value="Unassembled WGS sequence"/>
</dbReference>
<proteinExistence type="predicted"/>
<comment type="caution">
    <text evidence="2">The sequence shown here is derived from an EMBL/GenBank/DDBJ whole genome shotgun (WGS) entry which is preliminary data.</text>
</comment>
<keyword evidence="3" id="KW-1185">Reference proteome</keyword>
<name>A0ABU8HEU4_9BACI</name>
<feature type="compositionally biased region" description="Polar residues" evidence="1">
    <location>
        <begin position="29"/>
        <end position="47"/>
    </location>
</feature>